<feature type="chain" id="PRO_5047304714" evidence="5">
    <location>
        <begin position="21"/>
        <end position="457"/>
    </location>
</feature>
<organism evidence="7 8">
    <name type="scientific">Haloferula chungangensis</name>
    <dbReference type="NCBI Taxonomy" id="1048331"/>
    <lineage>
        <taxon>Bacteria</taxon>
        <taxon>Pseudomonadati</taxon>
        <taxon>Verrucomicrobiota</taxon>
        <taxon>Verrucomicrobiia</taxon>
        <taxon>Verrucomicrobiales</taxon>
        <taxon>Verrucomicrobiaceae</taxon>
        <taxon>Haloferula</taxon>
    </lineage>
</organism>
<keyword evidence="4" id="KW-0106">Calcium</keyword>
<feature type="domain" description="Sulfatase N-terminal" evidence="6">
    <location>
        <begin position="23"/>
        <end position="347"/>
    </location>
</feature>
<comment type="similarity">
    <text evidence="1">Belongs to the sulfatase family.</text>
</comment>
<proteinExistence type="inferred from homology"/>
<evidence type="ECO:0000313" key="7">
    <source>
        <dbReference type="EMBL" id="MFC7335686.1"/>
    </source>
</evidence>
<gene>
    <name evidence="7" type="ORF">ACFQY0_00740</name>
</gene>
<dbReference type="SUPFAM" id="SSF53649">
    <property type="entry name" value="Alkaline phosphatase-like"/>
    <property type="match status" value="1"/>
</dbReference>
<keyword evidence="8" id="KW-1185">Reference proteome</keyword>
<dbReference type="EMBL" id="JBHTBS010000001">
    <property type="protein sequence ID" value="MFC7335686.1"/>
    <property type="molecule type" value="Genomic_DNA"/>
</dbReference>
<evidence type="ECO:0000256" key="5">
    <source>
        <dbReference type="SAM" id="SignalP"/>
    </source>
</evidence>
<keyword evidence="5" id="KW-0732">Signal</keyword>
<evidence type="ECO:0000256" key="4">
    <source>
        <dbReference type="ARBA" id="ARBA00022837"/>
    </source>
</evidence>
<reference evidence="8" key="1">
    <citation type="journal article" date="2019" name="Int. J. Syst. Evol. Microbiol.">
        <title>The Global Catalogue of Microorganisms (GCM) 10K type strain sequencing project: providing services to taxonomists for standard genome sequencing and annotation.</title>
        <authorList>
            <consortium name="The Broad Institute Genomics Platform"/>
            <consortium name="The Broad Institute Genome Sequencing Center for Infectious Disease"/>
            <person name="Wu L."/>
            <person name="Ma J."/>
        </authorList>
    </citation>
    <scope>NUCLEOTIDE SEQUENCE [LARGE SCALE GENOMIC DNA]</scope>
    <source>
        <strain evidence="8">CGMCC 4.1467</strain>
    </source>
</reference>
<accession>A0ABW2L019</accession>
<dbReference type="InterPro" id="IPR050738">
    <property type="entry name" value="Sulfatase"/>
</dbReference>
<feature type="signal peptide" evidence="5">
    <location>
        <begin position="1"/>
        <end position="20"/>
    </location>
</feature>
<evidence type="ECO:0000256" key="1">
    <source>
        <dbReference type="ARBA" id="ARBA00008779"/>
    </source>
</evidence>
<comment type="caution">
    <text evidence="7">The sequence shown here is derived from an EMBL/GenBank/DDBJ whole genome shotgun (WGS) entry which is preliminary data.</text>
</comment>
<protein>
    <submittedName>
        <fullName evidence="7">Sulfatase</fullName>
    </submittedName>
</protein>
<dbReference type="RefSeq" id="WP_379708047.1">
    <property type="nucleotide sequence ID" value="NZ_JBHTBS010000001.1"/>
</dbReference>
<dbReference type="InterPro" id="IPR000917">
    <property type="entry name" value="Sulfatase_N"/>
</dbReference>
<dbReference type="Proteomes" id="UP001596472">
    <property type="component" value="Unassembled WGS sequence"/>
</dbReference>
<dbReference type="CDD" id="cd16026">
    <property type="entry name" value="GALNS_like"/>
    <property type="match status" value="1"/>
</dbReference>
<keyword evidence="2" id="KW-0479">Metal-binding</keyword>
<keyword evidence="3" id="KW-0378">Hydrolase</keyword>
<evidence type="ECO:0000256" key="2">
    <source>
        <dbReference type="ARBA" id="ARBA00022723"/>
    </source>
</evidence>
<dbReference type="Gene3D" id="3.40.720.10">
    <property type="entry name" value="Alkaline Phosphatase, subunit A"/>
    <property type="match status" value="1"/>
</dbReference>
<name>A0ABW2L019_9BACT</name>
<dbReference type="Pfam" id="PF00884">
    <property type="entry name" value="Sulfatase"/>
    <property type="match status" value="1"/>
</dbReference>
<evidence type="ECO:0000256" key="3">
    <source>
        <dbReference type="ARBA" id="ARBA00022801"/>
    </source>
</evidence>
<dbReference type="InterPro" id="IPR024607">
    <property type="entry name" value="Sulfatase_CS"/>
</dbReference>
<dbReference type="Gene3D" id="3.30.1120.10">
    <property type="match status" value="1"/>
</dbReference>
<evidence type="ECO:0000259" key="6">
    <source>
        <dbReference type="Pfam" id="PF00884"/>
    </source>
</evidence>
<dbReference type="PROSITE" id="PS00149">
    <property type="entry name" value="SULFATASE_2"/>
    <property type="match status" value="1"/>
</dbReference>
<dbReference type="InterPro" id="IPR017850">
    <property type="entry name" value="Alkaline_phosphatase_core_sf"/>
</dbReference>
<dbReference type="PROSITE" id="PS00523">
    <property type="entry name" value="SULFATASE_1"/>
    <property type="match status" value="1"/>
</dbReference>
<evidence type="ECO:0000313" key="8">
    <source>
        <dbReference type="Proteomes" id="UP001596472"/>
    </source>
</evidence>
<dbReference type="PANTHER" id="PTHR42693:SF53">
    <property type="entry name" value="ENDO-4-O-SULFATASE"/>
    <property type="match status" value="1"/>
</dbReference>
<sequence>MKFSFLHLALCFLTTLPALARDPNVILIFTDDQGYNDLSCFGSETIKTPHIDALAEKGLRLTDFHVPSPVCSPSRAGLLTGCYPKRVGMHQHVLFPKSTYGLNPEELTIADHLKANGYATACIGKWHLGHLPKFLPRANGFDFYFGIPYSNDMNHPANQKRPKLPSDELWADQKTAVTLWNTPLIRNEEIIEVPVDQQTITRRYTDEAIQFITSNKDRPFFLYLPHSMPHIPLYVPDDAYDSDPANAYKCVIEHIDAETGRLTRTLKELGLEDDTIIIYTTDNGPWLKFKNHGGSAKPLRDGKGTTFEGGQRVPFIISWPGHIPAGGKSDELTSSLDLFPTIASLTGKPLKPAKKIDGIDISKVLTAGEESPRDEFLHYTSSGELDGLRQGDWKLLLRKKGAGKPQVQLYDLSKDIGERTNLASKYPEKVTTLQKRMTELDAEITTNARPVGGKFNR</sequence>
<dbReference type="PANTHER" id="PTHR42693">
    <property type="entry name" value="ARYLSULFATASE FAMILY MEMBER"/>
    <property type="match status" value="1"/>
</dbReference>